<evidence type="ECO:0000313" key="3">
    <source>
        <dbReference type="Proteomes" id="UP000287651"/>
    </source>
</evidence>
<accession>A0A426XIT7</accession>
<comment type="caution">
    <text evidence="2">The sequence shown here is derived from an EMBL/GenBank/DDBJ whole genome shotgun (WGS) entry which is preliminary data.</text>
</comment>
<keyword evidence="1" id="KW-0472">Membrane</keyword>
<keyword evidence="1" id="KW-0812">Transmembrane</keyword>
<keyword evidence="1" id="KW-1133">Transmembrane helix</keyword>
<feature type="transmembrane region" description="Helical" evidence="1">
    <location>
        <begin position="83"/>
        <end position="102"/>
    </location>
</feature>
<dbReference type="AlphaFoldDB" id="A0A426XIT7"/>
<evidence type="ECO:0000256" key="1">
    <source>
        <dbReference type="SAM" id="Phobius"/>
    </source>
</evidence>
<dbReference type="EMBL" id="AMZH03020214">
    <property type="protein sequence ID" value="RRT39409.1"/>
    <property type="molecule type" value="Genomic_DNA"/>
</dbReference>
<evidence type="ECO:0000313" key="2">
    <source>
        <dbReference type="EMBL" id="RRT39409.1"/>
    </source>
</evidence>
<dbReference type="Proteomes" id="UP000287651">
    <property type="component" value="Unassembled WGS sequence"/>
</dbReference>
<protein>
    <submittedName>
        <fullName evidence="2">Uncharacterized protein</fullName>
    </submittedName>
</protein>
<gene>
    <name evidence="2" type="ORF">B296_00051541</name>
</gene>
<reference evidence="2 3" key="1">
    <citation type="journal article" date="2014" name="Agronomy (Basel)">
        <title>A Draft Genome Sequence for Ensete ventricosum, the Drought-Tolerant Tree Against Hunger.</title>
        <authorList>
            <person name="Harrison J."/>
            <person name="Moore K.A."/>
            <person name="Paszkiewicz K."/>
            <person name="Jones T."/>
            <person name="Grant M."/>
            <person name="Ambacheew D."/>
            <person name="Muzemil S."/>
            <person name="Studholme D.J."/>
        </authorList>
    </citation>
    <scope>NUCLEOTIDE SEQUENCE [LARGE SCALE GENOMIC DNA]</scope>
</reference>
<organism evidence="2 3">
    <name type="scientific">Ensete ventricosum</name>
    <name type="common">Abyssinian banana</name>
    <name type="synonym">Musa ensete</name>
    <dbReference type="NCBI Taxonomy" id="4639"/>
    <lineage>
        <taxon>Eukaryota</taxon>
        <taxon>Viridiplantae</taxon>
        <taxon>Streptophyta</taxon>
        <taxon>Embryophyta</taxon>
        <taxon>Tracheophyta</taxon>
        <taxon>Spermatophyta</taxon>
        <taxon>Magnoliopsida</taxon>
        <taxon>Liliopsida</taxon>
        <taxon>Zingiberales</taxon>
        <taxon>Musaceae</taxon>
        <taxon>Ensete</taxon>
    </lineage>
</organism>
<feature type="non-terminal residue" evidence="2">
    <location>
        <position position="1"/>
    </location>
</feature>
<name>A0A426XIT7_ENSVE</name>
<proteinExistence type="predicted"/>
<sequence length="116" mass="12991">RQKDFGSSMDSSKYPFLHVSYLDPLGTDVSGRSSLPCNFIFIWKYLPNELRGGMISSSLAPANAAILLFLLKGGYHQNLANSTIMALSAFGLIIAAGCIYKLRSWRKQCHEDWHYT</sequence>